<evidence type="ECO:0000313" key="6">
    <source>
        <dbReference type="Proteomes" id="UP000183954"/>
    </source>
</evidence>
<keyword evidence="3" id="KW-0812">Transmembrane</keyword>
<feature type="coiled-coil region" evidence="1">
    <location>
        <begin position="326"/>
        <end position="353"/>
    </location>
</feature>
<evidence type="ECO:0000256" key="2">
    <source>
        <dbReference type="SAM" id="MobiDB-lite"/>
    </source>
</evidence>
<dbReference type="OrthoDB" id="9808253at2"/>
<dbReference type="RefSeq" id="WP_073030202.1">
    <property type="nucleotide sequence ID" value="NZ_FQXJ01000008.1"/>
</dbReference>
<dbReference type="Proteomes" id="UP000183954">
    <property type="component" value="Unassembled WGS sequence"/>
</dbReference>
<feature type="compositionally biased region" description="Polar residues" evidence="2">
    <location>
        <begin position="171"/>
        <end position="184"/>
    </location>
</feature>
<dbReference type="EMBL" id="FQXJ01000008">
    <property type="protein sequence ID" value="SHI14273.1"/>
    <property type="molecule type" value="Genomic_DNA"/>
</dbReference>
<feature type="region of interest" description="Disordered" evidence="2">
    <location>
        <begin position="171"/>
        <end position="205"/>
    </location>
</feature>
<keyword evidence="3" id="KW-1133">Transmembrane helix</keyword>
<keyword evidence="6" id="KW-1185">Reference proteome</keyword>
<evidence type="ECO:0000313" key="5">
    <source>
        <dbReference type="EMBL" id="SHI14273.1"/>
    </source>
</evidence>
<feature type="transmembrane region" description="Helical" evidence="3">
    <location>
        <begin position="87"/>
        <end position="106"/>
    </location>
</feature>
<feature type="transmembrane region" description="Helical" evidence="3">
    <location>
        <begin position="404"/>
        <end position="428"/>
    </location>
</feature>
<accession>A0A1M5YRS4</accession>
<organism evidence="5 6">
    <name type="scientific">Desulfosporosinus lacus DSM 15449</name>
    <dbReference type="NCBI Taxonomy" id="1121420"/>
    <lineage>
        <taxon>Bacteria</taxon>
        <taxon>Bacillati</taxon>
        <taxon>Bacillota</taxon>
        <taxon>Clostridia</taxon>
        <taxon>Eubacteriales</taxon>
        <taxon>Desulfitobacteriaceae</taxon>
        <taxon>Desulfosporosinus</taxon>
    </lineage>
</organism>
<dbReference type="InterPro" id="IPR025645">
    <property type="entry name" value="DUF4349"/>
</dbReference>
<reference evidence="6" key="1">
    <citation type="submission" date="2016-11" db="EMBL/GenBank/DDBJ databases">
        <authorList>
            <person name="Varghese N."/>
            <person name="Submissions S."/>
        </authorList>
    </citation>
    <scope>NUCLEOTIDE SEQUENCE [LARGE SCALE GENOMIC DNA]</scope>
    <source>
        <strain evidence="6">DSM 15449</strain>
    </source>
</reference>
<protein>
    <recommendedName>
        <fullName evidence="4">DUF4349 domain-containing protein</fullName>
    </recommendedName>
</protein>
<keyword evidence="3" id="KW-0472">Membrane</keyword>
<sequence>MKRFFYKTDLTALWEEDGDLQRMKAFFQTIEGDIEGNEQIKQSVKQKALEKMAIIEDSKEFHVDVNINEKESLAQRLRSRLLTMSNFGHWKLSFSVVALALLVIIGQEAMNGSLNLFPRMGSTQKLAQSAGSPPQAADLKGSMETGADSNAKTKGVNDTLIANDEIVEAQSPQTDSLYSTNSSSDMRKNLEISPVSPDQPSVPPADTGVSRKIIHDLELTLEVATIKDTVTQISEEVKQLGGYVVTSQQSESDYHSSAQLTVKVPADKLAGLQDTFSAWGKVLEQRLQANDITNQYYDSQARLQILEAEEKRYLEILDKSTTIEDVLKVENSLSNVRQQIEQLKGQLKLWNHQVDYSTVTLQIVTRQSPNLNVTNPWQPISWSETWKAAGDAVLKTLSSTWNGLNYLVVGIGYASPYLLIGALSWILYRVWQKSKSQ</sequence>
<keyword evidence="1" id="KW-0175">Coiled coil</keyword>
<feature type="region of interest" description="Disordered" evidence="2">
    <location>
        <begin position="125"/>
        <end position="154"/>
    </location>
</feature>
<feature type="domain" description="DUF4349" evidence="4">
    <location>
        <begin position="211"/>
        <end position="429"/>
    </location>
</feature>
<dbReference type="STRING" id="1121420.SAMN02746098_02657"/>
<gene>
    <name evidence="5" type="ORF">SAMN02746098_02657</name>
</gene>
<dbReference type="Pfam" id="PF14257">
    <property type="entry name" value="DUF4349"/>
    <property type="match status" value="1"/>
</dbReference>
<evidence type="ECO:0000259" key="4">
    <source>
        <dbReference type="Pfam" id="PF14257"/>
    </source>
</evidence>
<dbReference type="AlphaFoldDB" id="A0A1M5YRS4"/>
<evidence type="ECO:0000256" key="3">
    <source>
        <dbReference type="SAM" id="Phobius"/>
    </source>
</evidence>
<proteinExistence type="predicted"/>
<evidence type="ECO:0000256" key="1">
    <source>
        <dbReference type="SAM" id="Coils"/>
    </source>
</evidence>
<name>A0A1M5YRS4_9FIRM</name>